<comment type="subcellular location">
    <subcellularLocation>
        <location evidence="1 9">Golgi apparatus membrane</location>
        <topology evidence="1 9">Peripheral membrane protein</topology>
    </subcellularLocation>
</comment>
<keyword evidence="4 9" id="KW-0813">Transport</keyword>
<sequence length="1025" mass="117468">MRHNGDLKIDVRFIELAIYLVALESSKRYVTIHSFRLDAVMSGYTQALKYKSELRVQQKFSVTPQSHRLQMLGEADSLSKCVSRGKNTEAKPKDDVREIDQPFMSHEDTSNTGRARNTRKLPQWAEKPEFTQCNAGPIDSSIATSAHEAKMARLESLRRHNALRKSNSASKINRMIPTNLQNTSLHLVGEAQKTGRILPPDADQVKREDKPIESDLLIDHKNENSEERVLVCGNCTIIEAELWCAICFQVYCRSCWTEIHRNSVDFSSFSFPHFNKTDLEHPLAPEIYPLRPNQKCLPFGFMHLRKSSKHTFCSKQIFAIVRRHRNRAQQFAHIVIHLPELLTIREHNVKYMSVNSEDDREAVRLRVQKLLQSRSEIESAKSLLDTIAKEGLIEESVSSNIAKKEFTSCDNDAAYFSTSADPLVELRTNLYATLEKKQLGCAKSVLRQLKLSLQEMSNLTASVDNLHSQCSAMKSFLMETKKSTGNVLVEADRLRNEKESVELEVIQLRKFLQRFQLTEEEIQTLRSEENKMEVSDEFFRVMERVQQMKEGCKDLIATENADLSVEVMESISKYQEAGFERLCRWVGRKCARIGEDASSELYRAISLLKDRPDFYTYCKESIASVRRSMLAQRFSEMHTCGEADDFLRPIGMHDLVRYCGDLLAWAHQALVTEEDFFRGIFEGDFTIQTAMRNVNTTNDENKNKLADSENERDFQIKIVNLVDRVLDVIARPLQSFVEQTISASRSIVMTFKLIHLLIHYQAKMMQLLSDGTIISAIATCRNQASKLLESQTHSWVAVIEASSREVSSNIAATPMVVETSYTLANLSQVSEASSNADEECQNCITLILDAILTALKKHFARLVDGMTPVDALIIQLNNFQCFQVQLKRFEDASQWYNLLDEDIRSWKTELCDLEFNAYLDRWEIRSVLDDELQPKNNEHFDSFSRIMGNFSSNLILLSTSHLSRVAQPDTREEIRKRIAQQLANLYARLYNHLSAIAQHEEGSTRSETLRELHSPREIEMDMGLI</sequence>
<organism evidence="13">
    <name type="scientific">Albugo laibachii Nc14</name>
    <dbReference type="NCBI Taxonomy" id="890382"/>
    <lineage>
        <taxon>Eukaryota</taxon>
        <taxon>Sar</taxon>
        <taxon>Stramenopiles</taxon>
        <taxon>Oomycota</taxon>
        <taxon>Peronosporomycetes</taxon>
        <taxon>Albuginales</taxon>
        <taxon>Albuginaceae</taxon>
        <taxon>Albugo</taxon>
    </lineage>
</organism>
<evidence type="ECO:0000256" key="7">
    <source>
        <dbReference type="ARBA" id="ARBA00023136"/>
    </source>
</evidence>
<evidence type="ECO:0000259" key="12">
    <source>
        <dbReference type="Pfam" id="PF20653"/>
    </source>
</evidence>
<dbReference type="Pfam" id="PF06419">
    <property type="entry name" value="COG6_N"/>
    <property type="match status" value="1"/>
</dbReference>
<reference evidence="13" key="2">
    <citation type="submission" date="2011-02" db="EMBL/GenBank/DDBJ databases">
        <authorList>
            <person name="MacLean D."/>
        </authorList>
    </citation>
    <scope>NUCLEOTIDE SEQUENCE</scope>
</reference>
<name>F0WTY4_9STRA</name>
<dbReference type="GO" id="GO:0006891">
    <property type="term" value="P:intra-Golgi vesicle-mediated transport"/>
    <property type="evidence" value="ECO:0007669"/>
    <property type="project" value="UniProtKB-UniRule"/>
</dbReference>
<comment type="similarity">
    <text evidence="2 9">Belongs to the COG6 family.</text>
</comment>
<comment type="subunit">
    <text evidence="9">Component of the conserved oligomeric Golgi complex.</text>
</comment>
<feature type="coiled-coil region" evidence="10">
    <location>
        <begin position="491"/>
        <end position="528"/>
    </location>
</feature>
<dbReference type="PANTHER" id="PTHR21506">
    <property type="entry name" value="COMPONENT OF OLIGOMERIC GOLGI COMPLEX 6"/>
    <property type="match status" value="1"/>
</dbReference>
<keyword evidence="5 9" id="KW-0653">Protein transport</keyword>
<evidence type="ECO:0000256" key="5">
    <source>
        <dbReference type="ARBA" id="ARBA00022927"/>
    </source>
</evidence>
<keyword evidence="6 9" id="KW-0333">Golgi apparatus</keyword>
<reference evidence="13" key="1">
    <citation type="journal article" date="2011" name="PLoS Biol.">
        <title>Gene gain and loss during evolution of obligate parasitism in the white rust pathogen of Arabidopsis thaliana.</title>
        <authorList>
            <person name="Kemen E."/>
            <person name="Gardiner A."/>
            <person name="Schultz-Larsen T."/>
            <person name="Kemen A.C."/>
            <person name="Balmuth A.L."/>
            <person name="Robert-Seilaniantz A."/>
            <person name="Bailey K."/>
            <person name="Holub E."/>
            <person name="Studholme D.J."/>
            <person name="Maclean D."/>
            <person name="Jones J.D."/>
        </authorList>
    </citation>
    <scope>NUCLEOTIDE SEQUENCE</scope>
</reference>
<dbReference type="GO" id="GO:0017119">
    <property type="term" value="C:Golgi transport complex"/>
    <property type="evidence" value="ECO:0007669"/>
    <property type="project" value="UniProtKB-UniRule"/>
</dbReference>
<evidence type="ECO:0000259" key="11">
    <source>
        <dbReference type="Pfam" id="PF06419"/>
    </source>
</evidence>
<proteinExistence type="inferred from homology"/>
<feature type="domain" description="Conserved Oligomeric Golgi complex subunit 6 C-terminal" evidence="12">
    <location>
        <begin position="563"/>
        <end position="1011"/>
    </location>
</feature>
<keyword evidence="7 9" id="KW-0472">Membrane</keyword>
<evidence type="ECO:0000256" key="2">
    <source>
        <dbReference type="ARBA" id="ARBA00011023"/>
    </source>
</evidence>
<protein>
    <recommendedName>
        <fullName evidence="3 9">Conserved oligomeric Golgi complex subunit 6</fullName>
        <shortName evidence="9">COG complex subunit 6</shortName>
    </recommendedName>
    <alternativeName>
        <fullName evidence="8 9">Component of oligomeric Golgi complex 6</fullName>
    </alternativeName>
</protein>
<evidence type="ECO:0000256" key="10">
    <source>
        <dbReference type="SAM" id="Coils"/>
    </source>
</evidence>
<evidence type="ECO:0000256" key="4">
    <source>
        <dbReference type="ARBA" id="ARBA00022448"/>
    </source>
</evidence>
<dbReference type="InterPro" id="IPR010490">
    <property type="entry name" value="COG6"/>
</dbReference>
<accession>F0WTY4</accession>
<feature type="domain" description="Conserved oligomeric complex COG6 N-terminal" evidence="11">
    <location>
        <begin position="425"/>
        <end position="527"/>
    </location>
</feature>
<keyword evidence="10" id="KW-0175">Coiled coil</keyword>
<dbReference type="AlphaFoldDB" id="F0WTY4"/>
<dbReference type="InterPro" id="IPR048368">
    <property type="entry name" value="COG6_N"/>
</dbReference>
<dbReference type="CDD" id="cd19757">
    <property type="entry name" value="Bbox1"/>
    <property type="match status" value="1"/>
</dbReference>
<dbReference type="InterPro" id="IPR048369">
    <property type="entry name" value="COG6_C"/>
</dbReference>
<evidence type="ECO:0000256" key="9">
    <source>
        <dbReference type="RuleBase" id="RU365075"/>
    </source>
</evidence>
<dbReference type="GO" id="GO:0015031">
    <property type="term" value="P:protein transport"/>
    <property type="evidence" value="ECO:0007669"/>
    <property type="project" value="UniProtKB-KW"/>
</dbReference>
<evidence type="ECO:0000256" key="8">
    <source>
        <dbReference type="ARBA" id="ARBA00031348"/>
    </source>
</evidence>
<dbReference type="PANTHER" id="PTHR21506:SF0">
    <property type="entry name" value="CONSERVED OLIGOMERIC GOLGI COMPLEX SUBUNIT 6"/>
    <property type="match status" value="1"/>
</dbReference>
<gene>
    <name evidence="13" type="primary">AlNc14C261G9807</name>
    <name evidence="13" type="ORF">ALNC14_109720</name>
</gene>
<evidence type="ECO:0000256" key="1">
    <source>
        <dbReference type="ARBA" id="ARBA00004395"/>
    </source>
</evidence>
<dbReference type="HOGENOM" id="CLU_011361_1_1_1"/>
<evidence type="ECO:0000256" key="6">
    <source>
        <dbReference type="ARBA" id="ARBA00023034"/>
    </source>
</evidence>
<evidence type="ECO:0000313" key="13">
    <source>
        <dbReference type="EMBL" id="CCA24828.1"/>
    </source>
</evidence>
<dbReference type="EMBL" id="FR824306">
    <property type="protein sequence ID" value="CCA24828.1"/>
    <property type="molecule type" value="Genomic_DNA"/>
</dbReference>
<dbReference type="SMART" id="SM01087">
    <property type="entry name" value="COG6"/>
    <property type="match status" value="1"/>
</dbReference>
<dbReference type="Pfam" id="PF20653">
    <property type="entry name" value="COG6_C"/>
    <property type="match status" value="1"/>
</dbReference>
<evidence type="ECO:0000256" key="3">
    <source>
        <dbReference type="ARBA" id="ARBA00020973"/>
    </source>
</evidence>
<comment type="function">
    <text evidence="9">Required for normal Golgi function.</text>
</comment>
<dbReference type="GO" id="GO:0000139">
    <property type="term" value="C:Golgi membrane"/>
    <property type="evidence" value="ECO:0007669"/>
    <property type="project" value="UniProtKB-SubCell"/>
</dbReference>